<dbReference type="InterPro" id="IPR032710">
    <property type="entry name" value="NTF2-like_dom_sf"/>
</dbReference>
<organism evidence="1 2">
    <name type="scientific">Pleurostoma richardsiae</name>
    <dbReference type="NCBI Taxonomy" id="41990"/>
    <lineage>
        <taxon>Eukaryota</taxon>
        <taxon>Fungi</taxon>
        <taxon>Dikarya</taxon>
        <taxon>Ascomycota</taxon>
        <taxon>Pezizomycotina</taxon>
        <taxon>Sordariomycetes</taxon>
        <taxon>Sordariomycetidae</taxon>
        <taxon>Calosphaeriales</taxon>
        <taxon>Pleurostomataceae</taxon>
        <taxon>Pleurostoma</taxon>
    </lineage>
</organism>
<proteinExistence type="predicted"/>
<dbReference type="GO" id="GO:0030638">
    <property type="term" value="P:polyketide metabolic process"/>
    <property type="evidence" value="ECO:0007669"/>
    <property type="project" value="InterPro"/>
</dbReference>
<dbReference type="EMBL" id="JANBVO010000039">
    <property type="protein sequence ID" value="KAJ9136601.1"/>
    <property type="molecule type" value="Genomic_DNA"/>
</dbReference>
<keyword evidence="2" id="KW-1185">Reference proteome</keyword>
<accession>A0AA38RM97</accession>
<dbReference type="InterPro" id="IPR009959">
    <property type="entry name" value="Cyclase_SnoaL-like"/>
</dbReference>
<gene>
    <name evidence="1" type="ORF">NKR23_g9801</name>
</gene>
<dbReference type="AlphaFoldDB" id="A0AA38RM97"/>
<dbReference type="Gene3D" id="3.10.450.50">
    <property type="match status" value="1"/>
</dbReference>
<dbReference type="PANTHER" id="PTHR38436">
    <property type="entry name" value="POLYKETIDE CYCLASE SNOAL-LIKE DOMAIN"/>
    <property type="match status" value="1"/>
</dbReference>
<reference evidence="1" key="1">
    <citation type="submission" date="2022-07" db="EMBL/GenBank/DDBJ databases">
        <title>Fungi with potential for degradation of polypropylene.</title>
        <authorList>
            <person name="Gostincar C."/>
        </authorList>
    </citation>
    <scope>NUCLEOTIDE SEQUENCE</scope>
    <source>
        <strain evidence="1">EXF-13308</strain>
    </source>
</reference>
<dbReference type="Proteomes" id="UP001174694">
    <property type="component" value="Unassembled WGS sequence"/>
</dbReference>
<comment type="caution">
    <text evidence="1">The sequence shown here is derived from an EMBL/GenBank/DDBJ whole genome shotgun (WGS) entry which is preliminary data.</text>
</comment>
<evidence type="ECO:0000313" key="2">
    <source>
        <dbReference type="Proteomes" id="UP001174694"/>
    </source>
</evidence>
<sequence>MEPPAPLPSAPSVQLSQTLTLQPPLSRRGHGPGLILVISADAADVDPTGTLDPVPIQKWAEEGYAVVQLRSPAGGEAWKIQADVKQAIDALKGLETCDEKSKFGVVVYSPSGPSDLTETLDATPELAAVVSYGALPQACKAPHVAHLAEKGSVKTTSGDDKVTFRYGEKSDAFVIPGHADFSSSSAAVSHSRSIEFLKKRLGGPWFDLEVIWEEHTYYEFENRSVEHTMATMVQEPYVNHVTTITGGIGRTSLTNFYRNHFIFNNPEDSELKLISRTVGIDRVVDEFLFCMTHDKVVDWLLPCVPPTGKKLQIPMTSVVNIRGDRLFHEHIAWDQVTVLFQLGLMPEYLPFPYPLADGTTPAPGKKFEYQVPGAGVETAQKLLDENAVESNGMFKFAVREVPE</sequence>
<dbReference type="PANTHER" id="PTHR38436:SF3">
    <property type="entry name" value="CARBOXYMETHYLENEBUTENOLIDASE-RELATED"/>
    <property type="match status" value="1"/>
</dbReference>
<evidence type="ECO:0000313" key="1">
    <source>
        <dbReference type="EMBL" id="KAJ9136601.1"/>
    </source>
</evidence>
<name>A0AA38RM97_9PEZI</name>
<dbReference type="SUPFAM" id="SSF54427">
    <property type="entry name" value="NTF2-like"/>
    <property type="match status" value="1"/>
</dbReference>
<protein>
    <submittedName>
        <fullName evidence="1">Carboxymethylenebutenolidase</fullName>
    </submittedName>
</protein>